<dbReference type="RefSeq" id="WP_062106650.1">
    <property type="nucleotide sequence ID" value="NZ_LHZR01000092.1"/>
</dbReference>
<dbReference type="InterPro" id="IPR027417">
    <property type="entry name" value="P-loop_NTPase"/>
</dbReference>
<dbReference type="EMBL" id="LHZR01000092">
    <property type="protein sequence ID" value="KXV49674.1"/>
    <property type="molecule type" value="Genomic_DNA"/>
</dbReference>
<dbReference type="CDD" id="cd02042">
    <property type="entry name" value="ParAB_family"/>
    <property type="match status" value="1"/>
</dbReference>
<reference evidence="1 2" key="1">
    <citation type="submission" date="2015-06" db="EMBL/GenBank/DDBJ databases">
        <title>Improved classification and identification of acetic acid bacteria using matrix-assisted laser desorption/ionization time-of-flight mass spectrometry; Gluconobacter nephelii and Gluconobacter uchimurae are later heterotypic synonyms of Gluconobacter japonicus and Gluconobacter oxydans, respectively.</title>
        <authorList>
            <person name="Li L."/>
            <person name="Cleenwerck I."/>
            <person name="De Vuyst L."/>
            <person name="Vandamme P."/>
        </authorList>
    </citation>
    <scope>NUCLEOTIDE SEQUENCE [LARGE SCALE GENOMIC DNA]</scope>
    <source>
        <strain evidence="1 2">LMG 1768</strain>
    </source>
</reference>
<dbReference type="InterPro" id="IPR009744">
    <property type="entry name" value="VirC1"/>
</dbReference>
<dbReference type="SUPFAM" id="SSF52540">
    <property type="entry name" value="P-loop containing nucleoside triphosphate hydrolases"/>
    <property type="match status" value="1"/>
</dbReference>
<dbReference type="PANTHER" id="PTHR13696">
    <property type="entry name" value="P-LOOP CONTAINING NUCLEOSIDE TRIPHOSPHATE HYDROLASE"/>
    <property type="match status" value="1"/>
</dbReference>
<dbReference type="Proteomes" id="UP000075636">
    <property type="component" value="Unassembled WGS sequence"/>
</dbReference>
<dbReference type="Gene3D" id="3.40.50.300">
    <property type="entry name" value="P-loop containing nucleotide triphosphate hydrolases"/>
    <property type="match status" value="1"/>
</dbReference>
<protein>
    <submittedName>
        <fullName evidence="1">Uncharacterized protein</fullName>
    </submittedName>
</protein>
<dbReference type="PANTHER" id="PTHR13696:SF99">
    <property type="entry name" value="COBYRINIC ACID AC-DIAMIDE SYNTHASE"/>
    <property type="match status" value="1"/>
</dbReference>
<dbReference type="InterPro" id="IPR050678">
    <property type="entry name" value="DNA_Partitioning_ATPase"/>
</dbReference>
<evidence type="ECO:0000313" key="2">
    <source>
        <dbReference type="Proteomes" id="UP000075636"/>
    </source>
</evidence>
<comment type="caution">
    <text evidence="1">The sequence shown here is derived from an EMBL/GenBank/DDBJ whole genome shotgun (WGS) entry which is preliminary data.</text>
</comment>
<dbReference type="Pfam" id="PF07015">
    <property type="entry name" value="VirC1"/>
    <property type="match status" value="1"/>
</dbReference>
<sequence>MSILTIASSKGGPGKTTVAMLIALSLASRKTPCFLIDADPTKALSQWAAHVCETPIPCVYETDENKLLDLADEHSGNAVVIIDTAGFNNMTASVAMTIADHVLIPVSVGAADVDQADYTARQINTLSRSTRRQIDARLLLNKQTRSRVAAHVVEEVGKLAVLPLATTLGQRAAYPEVSFTGVLPAAGTARDEITALITELDSLGWLAVQAQENS</sequence>
<name>A0A149TLK6_9PROT</name>
<organism evidence="1 2">
    <name type="scientific">Gluconobacter albidus</name>
    <dbReference type="NCBI Taxonomy" id="318683"/>
    <lineage>
        <taxon>Bacteria</taxon>
        <taxon>Pseudomonadati</taxon>
        <taxon>Pseudomonadota</taxon>
        <taxon>Alphaproteobacteria</taxon>
        <taxon>Acetobacterales</taxon>
        <taxon>Acetobacteraceae</taxon>
        <taxon>Gluconobacter</taxon>
    </lineage>
</organism>
<dbReference type="OrthoDB" id="113462at2"/>
<gene>
    <name evidence="1" type="ORF">AD945_03855</name>
</gene>
<dbReference type="AlphaFoldDB" id="A0A149TLK6"/>
<dbReference type="PATRIC" id="fig|318683.6.peg.3361"/>
<dbReference type="PIRSF" id="PIRSF009320">
    <property type="entry name" value="Nuc_binding_HP_1000"/>
    <property type="match status" value="1"/>
</dbReference>
<evidence type="ECO:0000313" key="1">
    <source>
        <dbReference type="EMBL" id="KXV49674.1"/>
    </source>
</evidence>
<proteinExistence type="predicted"/>
<accession>A0A149TLK6</accession>